<proteinExistence type="predicted"/>
<dbReference type="GO" id="GO:0016705">
    <property type="term" value="F:oxidoreductase activity, acting on paired donors, with incorporation or reduction of molecular oxygen"/>
    <property type="evidence" value="ECO:0007669"/>
    <property type="project" value="InterPro"/>
</dbReference>
<dbReference type="InterPro" id="IPR036396">
    <property type="entry name" value="Cyt_P450_sf"/>
</dbReference>
<dbReference type="Proteomes" id="UP000191522">
    <property type="component" value="Unassembled WGS sequence"/>
</dbReference>
<comment type="caution">
    <text evidence="1">The sequence shown here is derived from an EMBL/GenBank/DDBJ whole genome shotgun (WGS) entry which is preliminary data.</text>
</comment>
<dbReference type="GO" id="GO:0004497">
    <property type="term" value="F:monooxygenase activity"/>
    <property type="evidence" value="ECO:0007669"/>
    <property type="project" value="InterPro"/>
</dbReference>
<dbReference type="GO" id="GO:0005506">
    <property type="term" value="F:iron ion binding"/>
    <property type="evidence" value="ECO:0007669"/>
    <property type="project" value="InterPro"/>
</dbReference>
<dbReference type="STRING" id="69771.A0A1V6P7X2"/>
<protein>
    <recommendedName>
        <fullName evidence="3">Cytochrome P450</fullName>
    </recommendedName>
</protein>
<dbReference type="AlphaFoldDB" id="A0A1V6P7X2"/>
<keyword evidence="2" id="KW-1185">Reference proteome</keyword>
<evidence type="ECO:0008006" key="3">
    <source>
        <dbReference type="Google" id="ProtNLM"/>
    </source>
</evidence>
<reference evidence="2" key="1">
    <citation type="journal article" date="2017" name="Nat. Microbiol.">
        <title>Global analysis of biosynthetic gene clusters reveals vast potential of secondary metabolite production in Penicillium species.</title>
        <authorList>
            <person name="Nielsen J.C."/>
            <person name="Grijseels S."/>
            <person name="Prigent S."/>
            <person name="Ji B."/>
            <person name="Dainat J."/>
            <person name="Nielsen K.F."/>
            <person name="Frisvad J.C."/>
            <person name="Workman M."/>
            <person name="Nielsen J."/>
        </authorList>
    </citation>
    <scope>NUCLEOTIDE SEQUENCE [LARGE SCALE GENOMIC DNA]</scope>
    <source>
        <strain evidence="2">IBT 11843</strain>
    </source>
</reference>
<organism evidence="1 2">
    <name type="scientific">Penicillium decumbens</name>
    <dbReference type="NCBI Taxonomy" id="69771"/>
    <lineage>
        <taxon>Eukaryota</taxon>
        <taxon>Fungi</taxon>
        <taxon>Dikarya</taxon>
        <taxon>Ascomycota</taxon>
        <taxon>Pezizomycotina</taxon>
        <taxon>Eurotiomycetes</taxon>
        <taxon>Eurotiomycetidae</taxon>
        <taxon>Eurotiales</taxon>
        <taxon>Aspergillaceae</taxon>
        <taxon>Penicillium</taxon>
    </lineage>
</organism>
<sequence length="215" mass="24645">MWRVVLRGFLQVRFFITADPEWCSVLKAFAESPSKKQFEWRPEGTVLSTGSASAKDIVMEILRLYPPTRRVFRAYRWQENTRYSTAENRSTEDPKSYKIIAADIEACHLNNDIWGLDAKAFRPLRWHHLSQEQNEAFMPFGARPFECPAKAQFGPQMIGLLIGILVSALEDNDSGAKINWRVTDKDIVQCLSNARLDMARDAYGTLELIGSWEVN</sequence>
<dbReference type="Gene3D" id="1.10.630.10">
    <property type="entry name" value="Cytochrome P450"/>
    <property type="match status" value="1"/>
</dbReference>
<dbReference type="GO" id="GO:0020037">
    <property type="term" value="F:heme binding"/>
    <property type="evidence" value="ECO:0007669"/>
    <property type="project" value="InterPro"/>
</dbReference>
<accession>A0A1V6P7X2</accession>
<name>A0A1V6P7X2_PENDC</name>
<evidence type="ECO:0000313" key="1">
    <source>
        <dbReference type="EMBL" id="OQD73068.1"/>
    </source>
</evidence>
<evidence type="ECO:0000313" key="2">
    <source>
        <dbReference type="Proteomes" id="UP000191522"/>
    </source>
</evidence>
<gene>
    <name evidence="1" type="ORF">PENDEC_c017G02879</name>
</gene>
<dbReference type="OrthoDB" id="10029320at2759"/>
<dbReference type="EMBL" id="MDYL01000017">
    <property type="protein sequence ID" value="OQD73068.1"/>
    <property type="molecule type" value="Genomic_DNA"/>
</dbReference>
<dbReference type="SUPFAM" id="SSF48264">
    <property type="entry name" value="Cytochrome P450"/>
    <property type="match status" value="1"/>
</dbReference>
<dbReference type="OMA" id="HERYEDP"/>